<dbReference type="RefSeq" id="WP_209947345.1">
    <property type="nucleotide sequence ID" value="NZ_JAGGJU010000011.1"/>
</dbReference>
<feature type="domain" description="HTH marR-type" evidence="1">
    <location>
        <begin position="8"/>
        <end position="139"/>
    </location>
</feature>
<dbReference type="InterPro" id="IPR000835">
    <property type="entry name" value="HTH_MarR-typ"/>
</dbReference>
<dbReference type="EMBL" id="JAGGJU010000011">
    <property type="protein sequence ID" value="MBP1852502.1"/>
    <property type="molecule type" value="Genomic_DNA"/>
</dbReference>
<dbReference type="PANTHER" id="PTHR33164:SF95">
    <property type="entry name" value="TRANSCRIPTIONAL REGULATOR"/>
    <property type="match status" value="1"/>
</dbReference>
<dbReference type="Proteomes" id="UP000759443">
    <property type="component" value="Unassembled WGS sequence"/>
</dbReference>
<dbReference type="InterPro" id="IPR036388">
    <property type="entry name" value="WH-like_DNA-bd_sf"/>
</dbReference>
<sequence length="152" mass="17133">MLDIYEMPAHLIRRLNQASVSLFMENTTSRGYDLTPVQYGALIAIGDRPGLDQATLASNLAHDRVTIGGVIDRLVLKNFVRREVSPTDRRARELFLTAEGLAIIEKVRPIMHELQDLLLQGLDASERTMFVQMLQKATDAVNDRSRAPLRFT</sequence>
<protein>
    <submittedName>
        <fullName evidence="2">DNA-binding MarR family transcriptional regulator</fullName>
    </submittedName>
</protein>
<dbReference type="InterPro" id="IPR036390">
    <property type="entry name" value="WH_DNA-bd_sf"/>
</dbReference>
<keyword evidence="3" id="KW-1185">Reference proteome</keyword>
<comment type="caution">
    <text evidence="2">The sequence shown here is derived from an EMBL/GenBank/DDBJ whole genome shotgun (WGS) entry which is preliminary data.</text>
</comment>
<dbReference type="Gene3D" id="1.10.10.10">
    <property type="entry name" value="Winged helix-like DNA-binding domain superfamily/Winged helix DNA-binding domain"/>
    <property type="match status" value="1"/>
</dbReference>
<evidence type="ECO:0000313" key="3">
    <source>
        <dbReference type="Proteomes" id="UP000759443"/>
    </source>
</evidence>
<dbReference type="PROSITE" id="PS50995">
    <property type="entry name" value="HTH_MARR_2"/>
    <property type="match status" value="1"/>
</dbReference>
<dbReference type="InterPro" id="IPR039422">
    <property type="entry name" value="MarR/SlyA-like"/>
</dbReference>
<gene>
    <name evidence="2" type="ORF">J2Z17_003959</name>
</gene>
<proteinExistence type="predicted"/>
<accession>A0ABS4E3J6</accession>
<evidence type="ECO:0000259" key="1">
    <source>
        <dbReference type="PROSITE" id="PS50995"/>
    </source>
</evidence>
<evidence type="ECO:0000313" key="2">
    <source>
        <dbReference type="EMBL" id="MBP1852502.1"/>
    </source>
</evidence>
<dbReference type="SMART" id="SM00347">
    <property type="entry name" value="HTH_MARR"/>
    <property type="match status" value="1"/>
</dbReference>
<reference evidence="2 3" key="1">
    <citation type="submission" date="2021-03" db="EMBL/GenBank/DDBJ databases">
        <title>Genomic Encyclopedia of Type Strains, Phase IV (KMG-IV): sequencing the most valuable type-strain genomes for metagenomic binning, comparative biology and taxonomic classification.</title>
        <authorList>
            <person name="Goeker M."/>
        </authorList>
    </citation>
    <scope>NUCLEOTIDE SEQUENCE [LARGE SCALE GENOMIC DNA]</scope>
    <source>
        <strain evidence="2 3">DSM 21600</strain>
    </source>
</reference>
<dbReference type="PRINTS" id="PR00598">
    <property type="entry name" value="HTHMARR"/>
</dbReference>
<name>A0ABS4E3J6_9HYPH</name>
<dbReference type="GO" id="GO:0003677">
    <property type="term" value="F:DNA binding"/>
    <property type="evidence" value="ECO:0007669"/>
    <property type="project" value="UniProtKB-KW"/>
</dbReference>
<dbReference type="Pfam" id="PF12802">
    <property type="entry name" value="MarR_2"/>
    <property type="match status" value="1"/>
</dbReference>
<dbReference type="SUPFAM" id="SSF46785">
    <property type="entry name" value="Winged helix' DNA-binding domain"/>
    <property type="match status" value="1"/>
</dbReference>
<keyword evidence="2" id="KW-0238">DNA-binding</keyword>
<organism evidence="2 3">
    <name type="scientific">Rhizobium halophytocola</name>
    <dbReference type="NCBI Taxonomy" id="735519"/>
    <lineage>
        <taxon>Bacteria</taxon>
        <taxon>Pseudomonadati</taxon>
        <taxon>Pseudomonadota</taxon>
        <taxon>Alphaproteobacteria</taxon>
        <taxon>Hyphomicrobiales</taxon>
        <taxon>Rhizobiaceae</taxon>
        <taxon>Rhizobium/Agrobacterium group</taxon>
        <taxon>Rhizobium</taxon>
    </lineage>
</organism>
<dbReference type="PANTHER" id="PTHR33164">
    <property type="entry name" value="TRANSCRIPTIONAL REGULATOR, MARR FAMILY"/>
    <property type="match status" value="1"/>
</dbReference>